<evidence type="ECO:0000256" key="1">
    <source>
        <dbReference type="SAM" id="SignalP"/>
    </source>
</evidence>
<dbReference type="AlphaFoldDB" id="A0A7C5R0Z7"/>
<dbReference type="EMBL" id="DRMJ01000362">
    <property type="protein sequence ID" value="HHL43344.1"/>
    <property type="molecule type" value="Genomic_DNA"/>
</dbReference>
<proteinExistence type="predicted"/>
<evidence type="ECO:0000313" key="2">
    <source>
        <dbReference type="EMBL" id="HHL43344.1"/>
    </source>
</evidence>
<reference evidence="2" key="1">
    <citation type="journal article" date="2020" name="mSystems">
        <title>Genome- and Community-Level Interaction Insights into Carbon Utilization and Element Cycling Functions of Hydrothermarchaeota in Hydrothermal Sediment.</title>
        <authorList>
            <person name="Zhou Z."/>
            <person name="Liu Y."/>
            <person name="Xu W."/>
            <person name="Pan J."/>
            <person name="Luo Z.H."/>
            <person name="Li M."/>
        </authorList>
    </citation>
    <scope>NUCLEOTIDE SEQUENCE [LARGE SCALE GENOMIC DNA]</scope>
    <source>
        <strain evidence="2">HyVt-485</strain>
    </source>
</reference>
<feature type="signal peptide" evidence="1">
    <location>
        <begin position="1"/>
        <end position="22"/>
    </location>
</feature>
<accession>A0A7C5R0Z7</accession>
<sequence>MFKQIFTSAVLGLGLAAIPALSASAQIQIDRLDPAARYDIGVLEPGKGALSPDLWNGTDAVRAQRLVENIDTNASAAALSLARTVLLSGGTPPVSDTDIALGFYQKARLAKILQMESLETFDQIANRSSIYTRSKTGLSLRADRALLAGDAAGVCGLIRDLDPEERMQPYWAKVRAYCHFTNNEIPAMELTADLLKRTGHKDPGFFALLGVLSGSRTKPVKTLLIKTPLHMALAMRIQDEKDLSGALPPRLLAQKATRSDLEPDARLKALLAGAHYLSREQIANVLAALAPGALENPSLLDGDNPWDASQWGGAYLALRQSRDIAMSAQWLGRLLGEADRRGVLRDFAPVFASDLSMIPALYQAENGAKTFAKIAVLNHDTGALRGLHQELAPEDPLRGRIALASDALGNGFLLSELGSDIETRLQQDGVEQSRAIRDTYLAVAMGAKLGEPAFSVIKSVSTLKGKRAHPADLLALGATTRQGAKAESLLVAAAILADKSLRQTQVADLATIIKDLSDAGLSEQAGVLAAEDFLGIDPE</sequence>
<comment type="caution">
    <text evidence="2">The sequence shown here is derived from an EMBL/GenBank/DDBJ whole genome shotgun (WGS) entry which is preliminary data.</text>
</comment>
<dbReference type="Proteomes" id="UP000885830">
    <property type="component" value="Unassembled WGS sequence"/>
</dbReference>
<protein>
    <submittedName>
        <fullName evidence="2">Uncharacterized protein</fullName>
    </submittedName>
</protein>
<feature type="chain" id="PRO_5027722981" evidence="1">
    <location>
        <begin position="23"/>
        <end position="539"/>
    </location>
</feature>
<name>A0A7C5R0Z7_9PROT</name>
<gene>
    <name evidence="2" type="ORF">ENJ42_07000</name>
</gene>
<keyword evidence="1" id="KW-0732">Signal</keyword>
<organism evidence="2">
    <name type="scientific">Hellea balneolensis</name>
    <dbReference type="NCBI Taxonomy" id="287478"/>
    <lineage>
        <taxon>Bacteria</taxon>
        <taxon>Pseudomonadati</taxon>
        <taxon>Pseudomonadota</taxon>
        <taxon>Alphaproteobacteria</taxon>
        <taxon>Maricaulales</taxon>
        <taxon>Robiginitomaculaceae</taxon>
        <taxon>Hellea</taxon>
    </lineage>
</organism>